<accession>A0A8S4Q3S1</accession>
<dbReference type="OrthoDB" id="6047405at2759"/>
<evidence type="ECO:0000259" key="2">
    <source>
        <dbReference type="PROSITE" id="PS50017"/>
    </source>
</evidence>
<dbReference type="EMBL" id="CAIIXF020000012">
    <property type="protein sequence ID" value="CAH1800566.1"/>
    <property type="molecule type" value="Genomic_DNA"/>
</dbReference>
<dbReference type="GO" id="GO:0007165">
    <property type="term" value="P:signal transduction"/>
    <property type="evidence" value="ECO:0007669"/>
    <property type="project" value="InterPro"/>
</dbReference>
<gene>
    <name evidence="3" type="ORF">OFUS_LOCUS24432</name>
</gene>
<comment type="caution">
    <text evidence="3">The sequence shown here is derived from an EMBL/GenBank/DDBJ whole genome shotgun (WGS) entry which is preliminary data.</text>
</comment>
<reference evidence="3" key="1">
    <citation type="submission" date="2022-03" db="EMBL/GenBank/DDBJ databases">
        <authorList>
            <person name="Martin C."/>
        </authorList>
    </citation>
    <scope>NUCLEOTIDE SEQUENCE</scope>
</reference>
<evidence type="ECO:0000256" key="1">
    <source>
        <dbReference type="SAM" id="MobiDB-lite"/>
    </source>
</evidence>
<dbReference type="InterPro" id="IPR011029">
    <property type="entry name" value="DEATH-like_dom_sf"/>
</dbReference>
<feature type="compositionally biased region" description="Polar residues" evidence="1">
    <location>
        <begin position="128"/>
        <end position="142"/>
    </location>
</feature>
<feature type="region of interest" description="Disordered" evidence="1">
    <location>
        <begin position="128"/>
        <end position="208"/>
    </location>
</feature>
<dbReference type="InterPro" id="IPR000488">
    <property type="entry name" value="Death_dom"/>
</dbReference>
<keyword evidence="4" id="KW-1185">Reference proteome</keyword>
<organism evidence="3 4">
    <name type="scientific">Owenia fusiformis</name>
    <name type="common">Polychaete worm</name>
    <dbReference type="NCBI Taxonomy" id="6347"/>
    <lineage>
        <taxon>Eukaryota</taxon>
        <taxon>Metazoa</taxon>
        <taxon>Spiralia</taxon>
        <taxon>Lophotrochozoa</taxon>
        <taxon>Annelida</taxon>
        <taxon>Polychaeta</taxon>
        <taxon>Sedentaria</taxon>
        <taxon>Canalipalpata</taxon>
        <taxon>Sabellida</taxon>
        <taxon>Oweniida</taxon>
        <taxon>Oweniidae</taxon>
        <taxon>Owenia</taxon>
    </lineage>
</organism>
<dbReference type="Proteomes" id="UP000749559">
    <property type="component" value="Unassembled WGS sequence"/>
</dbReference>
<name>A0A8S4Q3S1_OWEFU</name>
<evidence type="ECO:0000313" key="4">
    <source>
        <dbReference type="Proteomes" id="UP000749559"/>
    </source>
</evidence>
<dbReference type="Gene3D" id="1.10.533.10">
    <property type="entry name" value="Death Domain, Fas"/>
    <property type="match status" value="1"/>
</dbReference>
<feature type="compositionally biased region" description="Polar residues" evidence="1">
    <location>
        <begin position="197"/>
        <end position="208"/>
    </location>
</feature>
<sequence length="208" mass="23156">MFSQIPYDFSLWRKSGNDGNVRFSKANNATNSKQEDKLKKFFSKIGQCMGHDVDKISVLLDINIDNIKQSHPHNAERWGYEVLVRWSKKQPEYGKDSQAMMNRLEVKLKEAERNDLANKVVRFVRGLNDSSPEANASTSDTDAAQREPPENTNGGPPGTPIDNHTESAGFGVVNLSYLQAARSLSSEGSDTDEVQQEPPQDTNIDSPS</sequence>
<proteinExistence type="predicted"/>
<feature type="domain" description="Death" evidence="2">
    <location>
        <begin position="64"/>
        <end position="124"/>
    </location>
</feature>
<dbReference type="CDD" id="cd01670">
    <property type="entry name" value="Death"/>
    <property type="match status" value="1"/>
</dbReference>
<dbReference type="AlphaFoldDB" id="A0A8S4Q3S1"/>
<protein>
    <recommendedName>
        <fullName evidence="2">Death domain-containing protein</fullName>
    </recommendedName>
</protein>
<evidence type="ECO:0000313" key="3">
    <source>
        <dbReference type="EMBL" id="CAH1800566.1"/>
    </source>
</evidence>
<dbReference type="PROSITE" id="PS50017">
    <property type="entry name" value="DEATH_DOMAIN"/>
    <property type="match status" value="1"/>
</dbReference>
<dbReference type="SUPFAM" id="SSF47986">
    <property type="entry name" value="DEATH domain"/>
    <property type="match status" value="1"/>
</dbReference>